<dbReference type="PANTHER" id="PTHR46762">
    <property type="entry name" value="NUCLEOREDOXIN-LIKE PROTEIN 2"/>
    <property type="match status" value="1"/>
</dbReference>
<dbReference type="Pfam" id="PF13905">
    <property type="entry name" value="Thioredoxin_8"/>
    <property type="match status" value="1"/>
</dbReference>
<dbReference type="Proteomes" id="UP000013827">
    <property type="component" value="Unassembled WGS sequence"/>
</dbReference>
<dbReference type="eggNOG" id="KOG2501">
    <property type="taxonomic scope" value="Eukaryota"/>
</dbReference>
<dbReference type="InterPro" id="IPR036249">
    <property type="entry name" value="Thioredoxin-like_sf"/>
</dbReference>
<evidence type="ECO:0000313" key="4">
    <source>
        <dbReference type="Proteomes" id="UP000013827"/>
    </source>
</evidence>
<keyword evidence="1" id="KW-0732">Signal</keyword>
<evidence type="ECO:0000256" key="1">
    <source>
        <dbReference type="SAM" id="SignalP"/>
    </source>
</evidence>
<dbReference type="GO" id="GO:0045494">
    <property type="term" value="P:photoreceptor cell maintenance"/>
    <property type="evidence" value="ECO:0007669"/>
    <property type="project" value="InterPro"/>
</dbReference>
<keyword evidence="4" id="KW-1185">Reference proteome</keyword>
<name>A0A0D3IGS5_EMIH1</name>
<feature type="chain" id="PRO_5044291065" description="Thioredoxin-like fold domain-containing protein" evidence="1">
    <location>
        <begin position="24"/>
        <end position="130"/>
    </location>
</feature>
<accession>A0A0D3IGS5</accession>
<dbReference type="KEGG" id="ehx:EMIHUDRAFT_215680"/>
<dbReference type="EnsemblProtists" id="EOD10460">
    <property type="protein sequence ID" value="EOD10460"/>
    <property type="gene ID" value="EMIHUDRAFT_215680"/>
</dbReference>
<feature type="signal peptide" evidence="1">
    <location>
        <begin position="1"/>
        <end position="23"/>
    </location>
</feature>
<protein>
    <recommendedName>
        <fullName evidence="2">Thioredoxin-like fold domain-containing protein</fullName>
    </recommendedName>
</protein>
<dbReference type="GeneID" id="17256577"/>
<dbReference type="AlphaFoldDB" id="A0A0D3IGS5"/>
<dbReference type="RefSeq" id="XP_005762889.1">
    <property type="nucleotide sequence ID" value="XM_005762832.1"/>
</dbReference>
<dbReference type="PaxDb" id="2903-EOD10460"/>
<evidence type="ECO:0000313" key="3">
    <source>
        <dbReference type="EnsemblProtists" id="EOD10460"/>
    </source>
</evidence>
<organism evidence="3 4">
    <name type="scientific">Emiliania huxleyi (strain CCMP1516)</name>
    <dbReference type="NCBI Taxonomy" id="280463"/>
    <lineage>
        <taxon>Eukaryota</taxon>
        <taxon>Haptista</taxon>
        <taxon>Haptophyta</taxon>
        <taxon>Prymnesiophyceae</taxon>
        <taxon>Isochrysidales</taxon>
        <taxon>Noelaerhabdaceae</taxon>
        <taxon>Emiliania</taxon>
    </lineage>
</organism>
<feature type="domain" description="Thioredoxin-like fold" evidence="2">
    <location>
        <begin position="52"/>
        <end position="98"/>
    </location>
</feature>
<dbReference type="HOGENOM" id="CLU_1942054_0_0_1"/>
<dbReference type="Gene3D" id="3.40.30.10">
    <property type="entry name" value="Glutaredoxin"/>
    <property type="match status" value="1"/>
</dbReference>
<dbReference type="PANTHER" id="PTHR46762:SF1">
    <property type="entry name" value="NUCLEOREDOXIN-LIKE PROTEIN 2"/>
    <property type="match status" value="1"/>
</dbReference>
<dbReference type="STRING" id="2903.R1D7H4"/>
<sequence>MGIASCFARWLMLIAGLLSLCEASEEMPRCIFAGASLRTRSGAEVGCRELGGKSVALYFAGEWCPLCRRFTPALHSFHEQYRDTMQVVFVSSDMSQDDAQELAFLPGERHGAAALREWQPQRASAWPDEL</sequence>
<dbReference type="InterPro" id="IPR029519">
    <property type="entry name" value="RdCVF2"/>
</dbReference>
<reference evidence="4" key="1">
    <citation type="journal article" date="2013" name="Nature">
        <title>Pan genome of the phytoplankton Emiliania underpins its global distribution.</title>
        <authorList>
            <person name="Read B.A."/>
            <person name="Kegel J."/>
            <person name="Klute M.J."/>
            <person name="Kuo A."/>
            <person name="Lefebvre S.C."/>
            <person name="Maumus F."/>
            <person name="Mayer C."/>
            <person name="Miller J."/>
            <person name="Monier A."/>
            <person name="Salamov A."/>
            <person name="Young J."/>
            <person name="Aguilar M."/>
            <person name="Claverie J.M."/>
            <person name="Frickenhaus S."/>
            <person name="Gonzalez K."/>
            <person name="Herman E.K."/>
            <person name="Lin Y.C."/>
            <person name="Napier J."/>
            <person name="Ogata H."/>
            <person name="Sarno A.F."/>
            <person name="Shmutz J."/>
            <person name="Schroeder D."/>
            <person name="de Vargas C."/>
            <person name="Verret F."/>
            <person name="von Dassow P."/>
            <person name="Valentin K."/>
            <person name="Van de Peer Y."/>
            <person name="Wheeler G."/>
            <person name="Dacks J.B."/>
            <person name="Delwiche C.F."/>
            <person name="Dyhrman S.T."/>
            <person name="Glockner G."/>
            <person name="John U."/>
            <person name="Richards T."/>
            <person name="Worden A.Z."/>
            <person name="Zhang X."/>
            <person name="Grigoriev I.V."/>
            <person name="Allen A.E."/>
            <person name="Bidle K."/>
            <person name="Borodovsky M."/>
            <person name="Bowler C."/>
            <person name="Brownlee C."/>
            <person name="Cock J.M."/>
            <person name="Elias M."/>
            <person name="Gladyshev V.N."/>
            <person name="Groth M."/>
            <person name="Guda C."/>
            <person name="Hadaegh A."/>
            <person name="Iglesias-Rodriguez M.D."/>
            <person name="Jenkins J."/>
            <person name="Jones B.M."/>
            <person name="Lawson T."/>
            <person name="Leese F."/>
            <person name="Lindquist E."/>
            <person name="Lobanov A."/>
            <person name="Lomsadze A."/>
            <person name="Malik S.B."/>
            <person name="Marsh M.E."/>
            <person name="Mackinder L."/>
            <person name="Mock T."/>
            <person name="Mueller-Roeber B."/>
            <person name="Pagarete A."/>
            <person name="Parker M."/>
            <person name="Probert I."/>
            <person name="Quesneville H."/>
            <person name="Raines C."/>
            <person name="Rensing S.A."/>
            <person name="Riano-Pachon D.M."/>
            <person name="Richier S."/>
            <person name="Rokitta S."/>
            <person name="Shiraiwa Y."/>
            <person name="Soanes D.M."/>
            <person name="van der Giezen M."/>
            <person name="Wahlund T.M."/>
            <person name="Williams B."/>
            <person name="Wilson W."/>
            <person name="Wolfe G."/>
            <person name="Wurch L.L."/>
        </authorList>
    </citation>
    <scope>NUCLEOTIDE SEQUENCE</scope>
</reference>
<dbReference type="SUPFAM" id="SSF52833">
    <property type="entry name" value="Thioredoxin-like"/>
    <property type="match status" value="1"/>
</dbReference>
<evidence type="ECO:0000259" key="2">
    <source>
        <dbReference type="Pfam" id="PF13905"/>
    </source>
</evidence>
<proteinExistence type="predicted"/>
<reference evidence="3" key="2">
    <citation type="submission" date="2024-10" db="UniProtKB">
        <authorList>
            <consortium name="EnsemblProtists"/>
        </authorList>
    </citation>
    <scope>IDENTIFICATION</scope>
</reference>
<dbReference type="InterPro" id="IPR012336">
    <property type="entry name" value="Thioredoxin-like_fold"/>
</dbReference>